<accession>A0A9D1RY23</accession>
<reference evidence="1" key="1">
    <citation type="journal article" date="2021" name="PeerJ">
        <title>Extensive microbial diversity within the chicken gut microbiome revealed by metagenomics and culture.</title>
        <authorList>
            <person name="Gilroy R."/>
            <person name="Ravi A."/>
            <person name="Getino M."/>
            <person name="Pursley I."/>
            <person name="Horton D.L."/>
            <person name="Alikhan N.F."/>
            <person name="Baker D."/>
            <person name="Gharbi K."/>
            <person name="Hall N."/>
            <person name="Watson M."/>
            <person name="Adriaenssens E.M."/>
            <person name="Foster-Nyarko E."/>
            <person name="Jarju S."/>
            <person name="Secka A."/>
            <person name="Antonio M."/>
            <person name="Oren A."/>
            <person name="Chaudhuri R.R."/>
            <person name="La Ragione R."/>
            <person name="Hildebrand F."/>
            <person name="Pallen M.J."/>
        </authorList>
    </citation>
    <scope>NUCLEOTIDE SEQUENCE</scope>
    <source>
        <strain evidence="1">4376</strain>
    </source>
</reference>
<comment type="caution">
    <text evidence="1">The sequence shown here is derived from an EMBL/GenBank/DDBJ whole genome shotgun (WGS) entry which is preliminary data.</text>
</comment>
<organism evidence="1 2">
    <name type="scientific">Candidatus Corynebacterium gallistercoris</name>
    <dbReference type="NCBI Taxonomy" id="2838530"/>
    <lineage>
        <taxon>Bacteria</taxon>
        <taxon>Bacillati</taxon>
        <taxon>Actinomycetota</taxon>
        <taxon>Actinomycetes</taxon>
        <taxon>Mycobacteriales</taxon>
        <taxon>Corynebacteriaceae</taxon>
        <taxon>Corynebacterium</taxon>
    </lineage>
</organism>
<dbReference type="AlphaFoldDB" id="A0A9D1RY23"/>
<name>A0A9D1RY23_9CORY</name>
<evidence type="ECO:0000313" key="1">
    <source>
        <dbReference type="EMBL" id="HIW95725.1"/>
    </source>
</evidence>
<dbReference type="Proteomes" id="UP000824189">
    <property type="component" value="Unassembled WGS sequence"/>
</dbReference>
<reference evidence="1" key="2">
    <citation type="submission" date="2021-04" db="EMBL/GenBank/DDBJ databases">
        <authorList>
            <person name="Gilroy R."/>
        </authorList>
    </citation>
    <scope>NUCLEOTIDE SEQUENCE</scope>
    <source>
        <strain evidence="1">4376</strain>
    </source>
</reference>
<sequence>MSSSPISDLQDTLLPWASSAEAHLAGQLADTQLFVELPINGDELERLTRFYGTFLSRQLAAGSSAAALLEACPALTIATLLARAARLNEISELPAEYWSGLGVEPTAERVELIEGRYAELLAAAGLDPIDAAATGPDGDLGRLFAHVGIATDWTPELIEVIDTRRMNGEDEPAAADEAAVVVEQFATSETQIGPMCATMPEIPTKLIAPVVDMVRHAAENPDTWEYTLPAAVVESLPPLIQEDVIEELRERPAGTDNRRHSVGVAHREDQPRLQLDVQRRRVVLRLPAQPLEDTPEAEVRWRVDFDGQPGAYRTSRSDNPSRVESEILDIPVRQPVREISVHNTGDGQNWNMPVVATDDPMLVFTVRGANLTGRVSLHHAHVFVVVPEDAVAKDPVTEAEIPVMREIAMKTWPGWVIRLLDLSQSLGLHVYRAGDRQPSMASVRAVDPRQRVQFIEPDEPVAALKTGSGKGIHADSLQVEFPPTVSGAVETWFLSVSAYAGPGQSGEEVSEEEPLEVPAEGGVFDVFDPEAWDSPWVGEYLVRLRGPRNESFRHEYALVEGLSVETEVQGTGSRTRLPVTAGLSPVTVKLLPGEKPFERIRPITIPADERFAMTVVETEAGDALPVVISPARLKYQLSLRGEDPMWRTDPMVISSGWIDTSSRFRIRPGTPIGDPRLVIRNHHGSPVRTLTLQTLDEVTWWVDLSSAASSLSVLTEGTVELEFVDTRRVSVRLARIRPDFEWSAAVEDHHLVISGGTPERVAGLNAWVWPMSAPWLPARVVALGADGRGELPADLIGAGNLSVQLFSPDRFNHLRAPVAAGERSVVVEAEGFYGAGEDPAEVSEDPWVELSGFLAGYRDQLPTDHAVLSTLWDVQAGWLRGRFEVLDKLQEALTHNPRESVHAMSESLVSAADRPAQFIASGLVHSKLTGAAARRSDSPWIAALEILGDLSQTDDEGAESKRLRSELKAVAGAPVAQTVETGRDVSLDTACIDSTTVQIAHMDPAQQKAVLDMFFGGAGVVPGALSEENSRLIAVFETFERRQELSELLGDPELMKTAVTILRKVKSSNRQLYLSARVRFDRLEGVDTDDPANRWALAPVISMIFALATRMYAHGCMSSVAKLKNAYAGWAKMARLVPDLVTGDIVMADAMVLGVFGPQVSQEETEGEAD</sequence>
<proteinExistence type="predicted"/>
<gene>
    <name evidence="1" type="ORF">H9867_04480</name>
</gene>
<protein>
    <submittedName>
        <fullName evidence="1">Uncharacterized protein</fullName>
    </submittedName>
</protein>
<evidence type="ECO:0000313" key="2">
    <source>
        <dbReference type="Proteomes" id="UP000824189"/>
    </source>
</evidence>
<dbReference type="EMBL" id="DXFZ01000054">
    <property type="protein sequence ID" value="HIW95725.1"/>
    <property type="molecule type" value="Genomic_DNA"/>
</dbReference>